<dbReference type="InterPro" id="IPR027388">
    <property type="entry name" value="Ku70_bridge/pillars_dom_sf"/>
</dbReference>
<evidence type="ECO:0000256" key="11">
    <source>
        <dbReference type="ARBA" id="ARBA00022840"/>
    </source>
</evidence>
<dbReference type="NCBIfam" id="TIGR00578">
    <property type="entry name" value="ku70"/>
    <property type="match status" value="1"/>
</dbReference>
<evidence type="ECO:0000256" key="16">
    <source>
        <dbReference type="ARBA" id="ARBA00023242"/>
    </source>
</evidence>
<dbReference type="SUPFAM" id="SSF53300">
    <property type="entry name" value="vWA-like"/>
    <property type="match status" value="1"/>
</dbReference>
<evidence type="ECO:0000256" key="9">
    <source>
        <dbReference type="ARBA" id="ARBA00022801"/>
    </source>
</evidence>
<dbReference type="Gene3D" id="3.40.50.410">
    <property type="entry name" value="von Willebrand factor, type A domain"/>
    <property type="match status" value="1"/>
</dbReference>
<dbReference type="GO" id="GO:0003690">
    <property type="term" value="F:double-stranded DNA binding"/>
    <property type="evidence" value="ECO:0007669"/>
    <property type="project" value="TreeGrafter"/>
</dbReference>
<organism evidence="19 20">
    <name type="scientific">Wickerhamiella sorbophila</name>
    <dbReference type="NCBI Taxonomy" id="45607"/>
    <lineage>
        <taxon>Eukaryota</taxon>
        <taxon>Fungi</taxon>
        <taxon>Dikarya</taxon>
        <taxon>Ascomycota</taxon>
        <taxon>Saccharomycotina</taxon>
        <taxon>Dipodascomycetes</taxon>
        <taxon>Dipodascales</taxon>
        <taxon>Trichomonascaceae</taxon>
        <taxon>Wickerhamiella</taxon>
    </lineage>
</organism>
<dbReference type="InterPro" id="IPR006165">
    <property type="entry name" value="Ku70"/>
</dbReference>
<keyword evidence="14" id="KW-0233">DNA recombination</keyword>
<keyword evidence="10 19" id="KW-0347">Helicase</keyword>
<dbReference type="RefSeq" id="XP_024666879.1">
    <property type="nucleotide sequence ID" value="XM_024811111.1"/>
</dbReference>
<dbReference type="Pfam" id="PF03731">
    <property type="entry name" value="Ku_N"/>
    <property type="match status" value="1"/>
</dbReference>
<dbReference type="GO" id="GO:0000781">
    <property type="term" value="C:chromosome, telomeric region"/>
    <property type="evidence" value="ECO:0007669"/>
    <property type="project" value="UniProtKB-SubCell"/>
</dbReference>
<evidence type="ECO:0000256" key="12">
    <source>
        <dbReference type="ARBA" id="ARBA00022895"/>
    </source>
</evidence>
<dbReference type="AlphaFoldDB" id="A0A2T0FPL9"/>
<keyword evidence="9" id="KW-0378">Hydrolase</keyword>
<evidence type="ECO:0000313" key="20">
    <source>
        <dbReference type="Proteomes" id="UP000238350"/>
    </source>
</evidence>
<dbReference type="GO" id="GO:0042162">
    <property type="term" value="F:telomeric DNA binding"/>
    <property type="evidence" value="ECO:0007669"/>
    <property type="project" value="InterPro"/>
</dbReference>
<evidence type="ECO:0000313" key="19">
    <source>
        <dbReference type="EMBL" id="PRT56934.1"/>
    </source>
</evidence>
<protein>
    <recommendedName>
        <fullName evidence="5">ATP-dependent DNA helicase II subunit 1</fullName>
        <ecNumber evidence="4">3.6.4.12</ecNumber>
    </recommendedName>
    <alternativeName>
        <fullName evidence="17">ATP-dependent DNA helicase II subunit Ku70</fullName>
    </alternativeName>
</protein>
<reference evidence="19 20" key="1">
    <citation type="submission" date="2017-04" db="EMBL/GenBank/DDBJ databases">
        <title>Genome sequencing of [Candida] sorbophila.</title>
        <authorList>
            <person name="Ahn J.O."/>
        </authorList>
    </citation>
    <scope>NUCLEOTIDE SEQUENCE [LARGE SCALE GENOMIC DNA]</scope>
    <source>
        <strain evidence="19 20">DS02</strain>
    </source>
</reference>
<evidence type="ECO:0000256" key="13">
    <source>
        <dbReference type="ARBA" id="ARBA00023125"/>
    </source>
</evidence>
<evidence type="ECO:0000256" key="17">
    <source>
        <dbReference type="ARBA" id="ARBA00031811"/>
    </source>
</evidence>
<evidence type="ECO:0000256" key="14">
    <source>
        <dbReference type="ARBA" id="ARBA00023172"/>
    </source>
</evidence>
<dbReference type="PANTHER" id="PTHR12604">
    <property type="entry name" value="KU AUTOANTIGEN DNA HELICASE"/>
    <property type="match status" value="1"/>
</dbReference>
<comment type="similarity">
    <text evidence="3">Belongs to the ku70 family.</text>
</comment>
<keyword evidence="8" id="KW-0227">DNA damage</keyword>
<evidence type="ECO:0000256" key="1">
    <source>
        <dbReference type="ARBA" id="ARBA00004123"/>
    </source>
</evidence>
<keyword evidence="7" id="KW-0547">Nucleotide-binding</keyword>
<evidence type="ECO:0000259" key="18">
    <source>
        <dbReference type="SMART" id="SM00559"/>
    </source>
</evidence>
<dbReference type="STRING" id="45607.A0A2T0FPL9"/>
<evidence type="ECO:0000256" key="7">
    <source>
        <dbReference type="ARBA" id="ARBA00022741"/>
    </source>
</evidence>
<dbReference type="InterPro" id="IPR047087">
    <property type="entry name" value="KU70_core_dom"/>
</dbReference>
<dbReference type="InterPro" id="IPR005160">
    <property type="entry name" value="Ku_C"/>
</dbReference>
<name>A0A2T0FPL9_9ASCO</name>
<gene>
    <name evidence="19" type="ORF">B9G98_04554</name>
</gene>
<keyword evidence="16" id="KW-0539">Nucleus</keyword>
<dbReference type="EMBL" id="NDIQ01000022">
    <property type="protein sequence ID" value="PRT56934.1"/>
    <property type="molecule type" value="Genomic_DNA"/>
</dbReference>
<evidence type="ECO:0000256" key="10">
    <source>
        <dbReference type="ARBA" id="ARBA00022806"/>
    </source>
</evidence>
<dbReference type="Gene3D" id="4.10.970.10">
    <property type="entry name" value="Ku70, bridge and pillars"/>
    <property type="match status" value="1"/>
</dbReference>
<dbReference type="GO" id="GO:0006310">
    <property type="term" value="P:DNA recombination"/>
    <property type="evidence" value="ECO:0007669"/>
    <property type="project" value="UniProtKB-KW"/>
</dbReference>
<keyword evidence="11" id="KW-0067">ATP-binding</keyword>
<dbReference type="InterPro" id="IPR036465">
    <property type="entry name" value="vWFA_dom_sf"/>
</dbReference>
<evidence type="ECO:0000256" key="2">
    <source>
        <dbReference type="ARBA" id="ARBA00004574"/>
    </source>
</evidence>
<keyword evidence="12" id="KW-0779">Telomere</keyword>
<keyword evidence="15" id="KW-0234">DNA repair</keyword>
<accession>A0A2T0FPL9</accession>
<dbReference type="InterPro" id="IPR006164">
    <property type="entry name" value="DNA_bd_Ku70/Ku80"/>
</dbReference>
<keyword evidence="6" id="KW-0158">Chromosome</keyword>
<dbReference type="GO" id="GO:0003684">
    <property type="term" value="F:damaged DNA binding"/>
    <property type="evidence" value="ECO:0007669"/>
    <property type="project" value="InterPro"/>
</dbReference>
<dbReference type="Gene3D" id="1.10.1600.10">
    <property type="match status" value="1"/>
</dbReference>
<feature type="domain" description="Ku" evidence="18">
    <location>
        <begin position="271"/>
        <end position="417"/>
    </location>
</feature>
<dbReference type="Pfam" id="PF03730">
    <property type="entry name" value="Ku_C"/>
    <property type="match status" value="1"/>
</dbReference>
<dbReference type="SUPFAM" id="SSF100939">
    <property type="entry name" value="SPOC domain-like"/>
    <property type="match status" value="1"/>
</dbReference>
<evidence type="ECO:0000256" key="8">
    <source>
        <dbReference type="ARBA" id="ARBA00022763"/>
    </source>
</evidence>
<sequence>METTKDSLLYAIEVSKSMLTRGTLKDVLAAVRDSVRERMIAYPMDNTGVLLYGVSGHKNNCKILLDLKPQNSRGIKLLFRLLEDETFFEESVVPAAGNTTSLGDVFFNAGVMFEQEKAKSFRRLVLVTDNDQPHDPETRLFEVAKIKSYDLVQKNVTIVPVFVSYPDRRFEVSKMWEDFYYTPEFYIDSSNTKLEPINGSPKDILTAISNQEVPRRPAFRNCIQLGDLKIDVRAYVLYKQQLPSQKYDVSVDGDKPVVAVSRTHYIVEESGREVEKEDMTRAFKFGKSRIVVDQETLDSLKDFGEPAIRILGFQKRSEVVLAGHLSHSLFIYPWDVLSKGSIRAFIALWRSLLNKDKVAIAQCILRTNSAPCIAALYPSPEVLSPDGHQTSPPGIYLVTLPYMDDIRDIPQNTIHLTAEEGLVDLAGAVVDKLTMPQGYRPERYRNPKLLWVSSIIEAQALSREMPKGAVDGTLPKYRSIETRSGAAIRALNEVLTKIPPKEEKAEPPAKRVKHADISIEHAESLAANQNLDKLTVDQLKGLTAHAGVPEPQGRQKKHLVQALMEFFKGM</sequence>
<evidence type="ECO:0000256" key="4">
    <source>
        <dbReference type="ARBA" id="ARBA00012551"/>
    </source>
</evidence>
<comment type="caution">
    <text evidence="19">The sequence shown here is derived from an EMBL/GenBank/DDBJ whole genome shotgun (WGS) entry which is preliminary data.</text>
</comment>
<dbReference type="PIRSF" id="PIRSF003033">
    <property type="entry name" value="Ku70"/>
    <property type="match status" value="1"/>
</dbReference>
<evidence type="ECO:0000256" key="15">
    <source>
        <dbReference type="ARBA" id="ARBA00023204"/>
    </source>
</evidence>
<dbReference type="GO" id="GO:0043564">
    <property type="term" value="C:Ku70:Ku80 complex"/>
    <property type="evidence" value="ECO:0007669"/>
    <property type="project" value="InterPro"/>
</dbReference>
<dbReference type="Gene3D" id="2.40.290.10">
    <property type="match status" value="1"/>
</dbReference>
<dbReference type="Proteomes" id="UP000238350">
    <property type="component" value="Unassembled WGS sequence"/>
</dbReference>
<dbReference type="EC" id="3.6.4.12" evidence="4"/>
<dbReference type="Pfam" id="PF02735">
    <property type="entry name" value="Ku"/>
    <property type="match status" value="1"/>
</dbReference>
<dbReference type="GO" id="GO:0016787">
    <property type="term" value="F:hydrolase activity"/>
    <property type="evidence" value="ECO:0007669"/>
    <property type="project" value="UniProtKB-KW"/>
</dbReference>
<evidence type="ECO:0000256" key="3">
    <source>
        <dbReference type="ARBA" id="ARBA00005240"/>
    </source>
</evidence>
<dbReference type="GeneID" id="36518302"/>
<dbReference type="OrthoDB" id="3249161at2759"/>
<proteinExistence type="inferred from homology"/>
<dbReference type="PANTHER" id="PTHR12604:SF2">
    <property type="entry name" value="X-RAY REPAIR CROSS-COMPLEMENTING PROTEIN 6"/>
    <property type="match status" value="1"/>
</dbReference>
<dbReference type="GO" id="GO:0000723">
    <property type="term" value="P:telomere maintenance"/>
    <property type="evidence" value="ECO:0007669"/>
    <property type="project" value="InterPro"/>
</dbReference>
<keyword evidence="13" id="KW-0238">DNA-binding</keyword>
<evidence type="ECO:0000256" key="6">
    <source>
        <dbReference type="ARBA" id="ARBA00022454"/>
    </source>
</evidence>
<evidence type="ECO:0000256" key="5">
    <source>
        <dbReference type="ARBA" id="ARBA00021796"/>
    </source>
</evidence>
<dbReference type="InterPro" id="IPR016194">
    <property type="entry name" value="SPOC-like_C_dom_sf"/>
</dbReference>
<comment type="subcellular location">
    <subcellularLocation>
        <location evidence="2">Chromosome</location>
        <location evidence="2">Telomere</location>
    </subcellularLocation>
    <subcellularLocation>
        <location evidence="1">Nucleus</location>
    </subcellularLocation>
</comment>
<dbReference type="GO" id="GO:0005524">
    <property type="term" value="F:ATP binding"/>
    <property type="evidence" value="ECO:0007669"/>
    <property type="project" value="UniProtKB-KW"/>
</dbReference>
<dbReference type="GO" id="GO:0003678">
    <property type="term" value="F:DNA helicase activity"/>
    <property type="evidence" value="ECO:0007669"/>
    <property type="project" value="UniProtKB-EC"/>
</dbReference>
<dbReference type="CDD" id="cd00788">
    <property type="entry name" value="KU70"/>
    <property type="match status" value="1"/>
</dbReference>
<keyword evidence="20" id="KW-1185">Reference proteome</keyword>
<dbReference type="SMART" id="SM00559">
    <property type="entry name" value="Ku78"/>
    <property type="match status" value="1"/>
</dbReference>
<dbReference type="InterPro" id="IPR005161">
    <property type="entry name" value="Ku_N"/>
</dbReference>
<dbReference type="GO" id="GO:0006303">
    <property type="term" value="P:double-strand break repair via nonhomologous end joining"/>
    <property type="evidence" value="ECO:0007669"/>
    <property type="project" value="InterPro"/>
</dbReference>